<reference evidence="2" key="1">
    <citation type="submission" date="2020-12" db="EMBL/GenBank/DDBJ databases">
        <title>Sedimentitalea sp. nov., isolated from sand in Incheon.</title>
        <authorList>
            <person name="Kim W."/>
        </authorList>
    </citation>
    <scope>NUCLEOTIDE SEQUENCE</scope>
    <source>
        <strain evidence="2">CAU 1593</strain>
    </source>
</reference>
<name>A0A8J7JDZ9_9RHOB</name>
<accession>A0A8J7JDZ9</accession>
<feature type="signal peptide" evidence="1">
    <location>
        <begin position="1"/>
        <end position="19"/>
    </location>
</feature>
<organism evidence="2 3">
    <name type="scientific">Sedimentitalea arenosa</name>
    <dbReference type="NCBI Taxonomy" id="2798803"/>
    <lineage>
        <taxon>Bacteria</taxon>
        <taxon>Pseudomonadati</taxon>
        <taxon>Pseudomonadota</taxon>
        <taxon>Alphaproteobacteria</taxon>
        <taxon>Rhodobacterales</taxon>
        <taxon>Paracoccaceae</taxon>
        <taxon>Sedimentitalea</taxon>
    </lineage>
</organism>
<evidence type="ECO:0000256" key="1">
    <source>
        <dbReference type="SAM" id="SignalP"/>
    </source>
</evidence>
<keyword evidence="1" id="KW-0732">Signal</keyword>
<sequence>MRRLILSLCLIWAALPAAAQTPEDTVRWIYTSMAQTGAPQERGLWYLSRPERREQFFTRRQVAFIIANDSHGDDLATACIDFDPAIPGNDYDGAEILRTLSLSSTGDATRQTVTAQFTTFGQPAQIVYDFIVEEGFWKIDDIAGPGWRVSQMPCAPKSAAAPAARSAFCYLNGSDTLRLELLADGAARVDMQSWQANGHSCSVNGRADATEGGWMMQAEEGCRLFVTVTQEQGIRLSDPEWYCKRWMCGQRAVIDGLTFPRSSQIDCAQMPPMN</sequence>
<dbReference type="RefSeq" id="WP_199025516.1">
    <property type="nucleotide sequence ID" value="NZ_JAELVR010000009.1"/>
</dbReference>
<keyword evidence="3" id="KW-1185">Reference proteome</keyword>
<feature type="chain" id="PRO_5035276365" description="DUF3828 domain-containing protein" evidence="1">
    <location>
        <begin position="20"/>
        <end position="274"/>
    </location>
</feature>
<gene>
    <name evidence="2" type="ORF">JF290_14000</name>
</gene>
<dbReference type="AlphaFoldDB" id="A0A8J7JDZ9"/>
<dbReference type="Proteomes" id="UP000619079">
    <property type="component" value="Unassembled WGS sequence"/>
</dbReference>
<comment type="caution">
    <text evidence="2">The sequence shown here is derived from an EMBL/GenBank/DDBJ whole genome shotgun (WGS) entry which is preliminary data.</text>
</comment>
<dbReference type="EMBL" id="JAELVR010000009">
    <property type="protein sequence ID" value="MBJ6372644.1"/>
    <property type="molecule type" value="Genomic_DNA"/>
</dbReference>
<evidence type="ECO:0000313" key="2">
    <source>
        <dbReference type="EMBL" id="MBJ6372644.1"/>
    </source>
</evidence>
<protein>
    <recommendedName>
        <fullName evidence="4">DUF3828 domain-containing protein</fullName>
    </recommendedName>
</protein>
<evidence type="ECO:0008006" key="4">
    <source>
        <dbReference type="Google" id="ProtNLM"/>
    </source>
</evidence>
<proteinExistence type="predicted"/>
<evidence type="ECO:0000313" key="3">
    <source>
        <dbReference type="Proteomes" id="UP000619079"/>
    </source>
</evidence>